<comment type="subunit">
    <text evidence="4">The methyltransferase is composed of M and S polypeptides.</text>
</comment>
<dbReference type="Proteomes" id="UP000004828">
    <property type="component" value="Unassembled WGS sequence"/>
</dbReference>
<dbReference type="EMBL" id="LR027880">
    <property type="protein sequence ID" value="VCV21399.1"/>
    <property type="molecule type" value="Genomic_DNA"/>
</dbReference>
<evidence type="ECO:0000313" key="7">
    <source>
        <dbReference type="EMBL" id="VCV21399.1"/>
    </source>
</evidence>
<dbReference type="InterPro" id="IPR044946">
    <property type="entry name" value="Restrct_endonuc_typeI_TRD_sf"/>
</dbReference>
<evidence type="ECO:0000256" key="3">
    <source>
        <dbReference type="ARBA" id="ARBA00023125"/>
    </source>
</evidence>
<dbReference type="InterPro" id="IPR000055">
    <property type="entry name" value="Restrct_endonuc_typeI_TRD"/>
</dbReference>
<evidence type="ECO:0000256" key="4">
    <source>
        <dbReference type="ARBA" id="ARBA00038652"/>
    </source>
</evidence>
<dbReference type="PANTHER" id="PTHR43140:SF1">
    <property type="entry name" value="TYPE I RESTRICTION ENZYME ECOKI SPECIFICITY SUBUNIT"/>
    <property type="match status" value="1"/>
</dbReference>
<dbReference type="HOGENOM" id="CLU_1383259_0_0_9"/>
<evidence type="ECO:0000313" key="6">
    <source>
        <dbReference type="EMBL" id="EEV00053.1"/>
    </source>
</evidence>
<reference evidence="7 9" key="2">
    <citation type="submission" date="2018-09" db="EMBL/GenBank/DDBJ databases">
        <authorList>
            <person name="Petit M.-A."/>
            <person name="Lossouarn J."/>
        </authorList>
    </citation>
    <scope>NUCLEOTIDE SEQUENCE [LARGE SCALE GENOMIC DNA]</scope>
    <source>
        <strain evidence="7 9">L1-82</strain>
    </source>
</reference>
<keyword evidence="3" id="KW-0238">DNA-binding</keyword>
<dbReference type="GO" id="GO:0003677">
    <property type="term" value="F:DNA binding"/>
    <property type="evidence" value="ECO:0007669"/>
    <property type="project" value="UniProtKB-KW"/>
</dbReference>
<reference evidence="6 8" key="1">
    <citation type="submission" date="2009-08" db="EMBL/GenBank/DDBJ databases">
        <authorList>
            <person name="Weinstock G."/>
            <person name="Sodergren E."/>
            <person name="Clifton S."/>
            <person name="Fulton L."/>
            <person name="Fulton B."/>
            <person name="Courtney L."/>
            <person name="Fronick C."/>
            <person name="Harrison M."/>
            <person name="Strong C."/>
            <person name="Farmer C."/>
            <person name="Delahaunty K."/>
            <person name="Markovic C."/>
            <person name="Hall O."/>
            <person name="Minx P."/>
            <person name="Tomlinson C."/>
            <person name="Mitreva M."/>
            <person name="Nelson J."/>
            <person name="Hou S."/>
            <person name="Wollam A."/>
            <person name="Pepin K.H."/>
            <person name="Johnson M."/>
            <person name="Bhonagiri V."/>
            <person name="Nash W.E."/>
            <person name="Warren W."/>
            <person name="Chinwalla A."/>
            <person name="Mardis E.R."/>
            <person name="Wilson R.K."/>
        </authorList>
    </citation>
    <scope>NUCLEOTIDE SEQUENCE [LARGE SCALE GENOMIC DNA]</scope>
    <source>
        <strain evidence="6 8">L1-82</strain>
    </source>
</reference>
<dbReference type="Proteomes" id="UP000294398">
    <property type="component" value="Chromosome"/>
</dbReference>
<evidence type="ECO:0000313" key="9">
    <source>
        <dbReference type="Proteomes" id="UP000294398"/>
    </source>
</evidence>
<dbReference type="SUPFAM" id="SSF116734">
    <property type="entry name" value="DNA methylase specificity domain"/>
    <property type="match status" value="1"/>
</dbReference>
<sequence>MILYQRCLHSSYYEKVESKVHCINEEIPFDLPEGWNFIRLKCAWELVSGRDLSPSDYNSDNTGIPYITGASNFENGHVSLVRFTAVPQVLTYKGDLLLTCKGTIGEIALNNFGEAHIARQIMAIRNIYNLNVEFLSLCIEHAMSEIKQAAKGLIPGISREDILNLIIPIPPEKHQKEIVRNVHDYLEKLNTISHTLN</sequence>
<name>C7GDQ0_9FIRM</name>
<dbReference type="GeneID" id="61432543"/>
<dbReference type="Pfam" id="PF01420">
    <property type="entry name" value="Methylase_S"/>
    <property type="match status" value="1"/>
</dbReference>
<evidence type="ECO:0000259" key="5">
    <source>
        <dbReference type="Pfam" id="PF01420"/>
    </source>
</evidence>
<evidence type="ECO:0000256" key="1">
    <source>
        <dbReference type="ARBA" id="ARBA00010923"/>
    </source>
</evidence>
<dbReference type="RefSeq" id="WP_006858118.1">
    <property type="nucleotide sequence ID" value="NZ_GG692731.1"/>
</dbReference>
<keyword evidence="2" id="KW-0680">Restriction system</keyword>
<dbReference type="AlphaFoldDB" id="C7GDQ0"/>
<comment type="similarity">
    <text evidence="1">Belongs to the type-I restriction system S methylase family.</text>
</comment>
<dbReference type="REBASE" id="303696">
    <property type="entry name" value="S2.RinL182ORF1268P"/>
</dbReference>
<dbReference type="PANTHER" id="PTHR43140">
    <property type="entry name" value="TYPE-1 RESTRICTION ENZYME ECOKI SPECIFICITY PROTEIN"/>
    <property type="match status" value="1"/>
</dbReference>
<dbReference type="Gene3D" id="3.90.220.20">
    <property type="entry name" value="DNA methylase specificity domains"/>
    <property type="match status" value="1"/>
</dbReference>
<keyword evidence="9" id="KW-1185">Reference proteome</keyword>
<evidence type="ECO:0000313" key="8">
    <source>
        <dbReference type="Proteomes" id="UP000004828"/>
    </source>
</evidence>
<accession>C7GDQ0</accession>
<dbReference type="EMBL" id="ABYJ02000157">
    <property type="protein sequence ID" value="EEV00053.1"/>
    <property type="molecule type" value="Genomic_DNA"/>
</dbReference>
<evidence type="ECO:0000256" key="2">
    <source>
        <dbReference type="ARBA" id="ARBA00022747"/>
    </source>
</evidence>
<proteinExistence type="inferred from homology"/>
<gene>
    <name evidence="7" type="ORF">RIL182_01271</name>
    <name evidence="6" type="ORF">ROSINTL182_08051</name>
</gene>
<protein>
    <submittedName>
        <fullName evidence="6">Type I restriction modification DNA specificity domain protein</fullName>
    </submittedName>
</protein>
<feature type="domain" description="Type I restriction modification DNA specificity" evidence="5">
    <location>
        <begin position="32"/>
        <end position="195"/>
    </location>
</feature>
<dbReference type="InterPro" id="IPR051212">
    <property type="entry name" value="Type-I_RE_S_subunit"/>
</dbReference>
<organism evidence="6 8">
    <name type="scientific">Roseburia intestinalis L1-82</name>
    <dbReference type="NCBI Taxonomy" id="536231"/>
    <lineage>
        <taxon>Bacteria</taxon>
        <taxon>Bacillati</taxon>
        <taxon>Bacillota</taxon>
        <taxon>Clostridia</taxon>
        <taxon>Lachnospirales</taxon>
        <taxon>Lachnospiraceae</taxon>
        <taxon>Roseburia</taxon>
    </lineage>
</organism>
<dbReference type="GO" id="GO:0009307">
    <property type="term" value="P:DNA restriction-modification system"/>
    <property type="evidence" value="ECO:0007669"/>
    <property type="project" value="UniProtKB-KW"/>
</dbReference>